<gene>
    <name evidence="1" type="ORF">L873DRAFT_1802349</name>
</gene>
<organism evidence="1 2">
    <name type="scientific">Choiromyces venosus 120613-1</name>
    <dbReference type="NCBI Taxonomy" id="1336337"/>
    <lineage>
        <taxon>Eukaryota</taxon>
        <taxon>Fungi</taxon>
        <taxon>Dikarya</taxon>
        <taxon>Ascomycota</taxon>
        <taxon>Pezizomycotina</taxon>
        <taxon>Pezizomycetes</taxon>
        <taxon>Pezizales</taxon>
        <taxon>Tuberaceae</taxon>
        <taxon>Choiromyces</taxon>
    </lineage>
</organism>
<sequence length="52" mass="6007">MSKKDKLGLNSFQYVEKIIVPHLLPLYKKMGGMQEGAYTIEDSTPYYTSKYT</sequence>
<keyword evidence="2" id="KW-1185">Reference proteome</keyword>
<proteinExistence type="predicted"/>
<name>A0A3N4K1W0_9PEZI</name>
<protein>
    <submittedName>
        <fullName evidence="1">Uncharacterized protein</fullName>
    </submittedName>
</protein>
<feature type="non-terminal residue" evidence="1">
    <location>
        <position position="1"/>
    </location>
</feature>
<dbReference type="Proteomes" id="UP000276215">
    <property type="component" value="Unassembled WGS sequence"/>
</dbReference>
<accession>A0A3N4K1W0</accession>
<evidence type="ECO:0000313" key="1">
    <source>
        <dbReference type="EMBL" id="RPB02401.1"/>
    </source>
</evidence>
<reference evidence="1 2" key="1">
    <citation type="journal article" date="2018" name="Nat. Ecol. Evol.">
        <title>Pezizomycetes genomes reveal the molecular basis of ectomycorrhizal truffle lifestyle.</title>
        <authorList>
            <person name="Murat C."/>
            <person name="Payen T."/>
            <person name="Noel B."/>
            <person name="Kuo A."/>
            <person name="Morin E."/>
            <person name="Chen J."/>
            <person name="Kohler A."/>
            <person name="Krizsan K."/>
            <person name="Balestrini R."/>
            <person name="Da Silva C."/>
            <person name="Montanini B."/>
            <person name="Hainaut M."/>
            <person name="Levati E."/>
            <person name="Barry K.W."/>
            <person name="Belfiori B."/>
            <person name="Cichocki N."/>
            <person name="Clum A."/>
            <person name="Dockter R.B."/>
            <person name="Fauchery L."/>
            <person name="Guy J."/>
            <person name="Iotti M."/>
            <person name="Le Tacon F."/>
            <person name="Lindquist E.A."/>
            <person name="Lipzen A."/>
            <person name="Malagnac F."/>
            <person name="Mello A."/>
            <person name="Molinier V."/>
            <person name="Miyauchi S."/>
            <person name="Poulain J."/>
            <person name="Riccioni C."/>
            <person name="Rubini A."/>
            <person name="Sitrit Y."/>
            <person name="Splivallo R."/>
            <person name="Traeger S."/>
            <person name="Wang M."/>
            <person name="Zifcakova L."/>
            <person name="Wipf D."/>
            <person name="Zambonelli A."/>
            <person name="Paolocci F."/>
            <person name="Nowrousian M."/>
            <person name="Ottonello S."/>
            <person name="Baldrian P."/>
            <person name="Spatafora J.W."/>
            <person name="Henrissat B."/>
            <person name="Nagy L.G."/>
            <person name="Aury J.M."/>
            <person name="Wincker P."/>
            <person name="Grigoriev I.V."/>
            <person name="Bonfante P."/>
            <person name="Martin F.M."/>
        </authorList>
    </citation>
    <scope>NUCLEOTIDE SEQUENCE [LARGE SCALE GENOMIC DNA]</scope>
    <source>
        <strain evidence="1 2">120613-1</strain>
    </source>
</reference>
<evidence type="ECO:0000313" key="2">
    <source>
        <dbReference type="Proteomes" id="UP000276215"/>
    </source>
</evidence>
<dbReference type="EMBL" id="ML120368">
    <property type="protein sequence ID" value="RPB02401.1"/>
    <property type="molecule type" value="Genomic_DNA"/>
</dbReference>
<dbReference type="AlphaFoldDB" id="A0A3N4K1W0"/>